<protein>
    <submittedName>
        <fullName evidence="1">Type IX secretion system membrane protein, PorP/SprF family</fullName>
    </submittedName>
</protein>
<evidence type="ECO:0000313" key="1">
    <source>
        <dbReference type="EMBL" id="SDM69678.1"/>
    </source>
</evidence>
<gene>
    <name evidence="1" type="ORF">SAMN04488514_11325</name>
</gene>
<proteinExistence type="predicted"/>
<evidence type="ECO:0000313" key="2">
    <source>
        <dbReference type="Proteomes" id="UP000199440"/>
    </source>
</evidence>
<reference evidence="1 2" key="1">
    <citation type="submission" date="2016-10" db="EMBL/GenBank/DDBJ databases">
        <authorList>
            <person name="de Groot N.N."/>
        </authorList>
    </citation>
    <scope>NUCLEOTIDE SEQUENCE [LARGE SCALE GENOMIC DNA]</scope>
    <source>
        <strain evidence="1 2">DSM 19886</strain>
    </source>
</reference>
<keyword evidence="2" id="KW-1185">Reference proteome</keyword>
<accession>A0A1G9VBR3</accession>
<dbReference type="Proteomes" id="UP000199440">
    <property type="component" value="Unassembled WGS sequence"/>
</dbReference>
<dbReference type="AlphaFoldDB" id="A0A1G9VBR3"/>
<dbReference type="EMBL" id="FNGV01000013">
    <property type="protein sequence ID" value="SDM69678.1"/>
    <property type="molecule type" value="Genomic_DNA"/>
</dbReference>
<name>A0A1G9VBR3_9FLAO</name>
<dbReference type="OrthoDB" id="1114455at2"/>
<organism evidence="1 2">
    <name type="scientific">Kriegella aquimaris</name>
    <dbReference type="NCBI Taxonomy" id="192904"/>
    <lineage>
        <taxon>Bacteria</taxon>
        <taxon>Pseudomonadati</taxon>
        <taxon>Bacteroidota</taxon>
        <taxon>Flavobacteriia</taxon>
        <taxon>Flavobacteriales</taxon>
        <taxon>Flavobacteriaceae</taxon>
        <taxon>Kriegella</taxon>
    </lineage>
</organism>
<sequence length="295" mass="32800">MKTNHIYFVILLFLVITGVKAQQDPNYILYRYAMNIVNPAYAGAEARTEFAANIRSQWSGVEGAPENQSLMASTFLGKKVGLGVSIVNDKTFIETQTSLAIDFSYKVQWDDVSNIYFGLKASGNSYNVNTAGLTTFGIDSDPSLMNIDGGFTPNVGAGIYFQNRKLALSFSIPKVLRHRRLEQEGSSAKLGSNKIHMYLMGAYDMQLDEKLLLKPSAMLRYVENAPLSIDLTLALNYNEIFEFGAAYRWSEGLAGYFLINLANDIYIGYGYEASLESALATTNNGTHEIFLKFRL</sequence>
<dbReference type="InterPro" id="IPR019861">
    <property type="entry name" value="PorP/SprF_Bacteroidetes"/>
</dbReference>
<dbReference type="STRING" id="192904.SAMN04488514_11325"/>
<dbReference type="NCBIfam" id="TIGR03519">
    <property type="entry name" value="T9SS_PorP_fam"/>
    <property type="match status" value="1"/>
</dbReference>
<dbReference type="RefSeq" id="WP_089893599.1">
    <property type="nucleotide sequence ID" value="NZ_FNGV01000013.1"/>
</dbReference>
<dbReference type="Pfam" id="PF11751">
    <property type="entry name" value="PorP_SprF"/>
    <property type="match status" value="1"/>
</dbReference>